<feature type="transmembrane region" description="Helical" evidence="9">
    <location>
        <begin position="77"/>
        <end position="103"/>
    </location>
</feature>
<evidence type="ECO:0000256" key="2">
    <source>
        <dbReference type="ARBA" id="ARBA00007020"/>
    </source>
</evidence>
<comment type="subcellular location">
    <subcellularLocation>
        <location evidence="1">Mitochondrion inner membrane</location>
        <topology evidence="1">Multi-pass membrane protein</topology>
    </subcellularLocation>
</comment>
<dbReference type="PANTHER" id="PTHR13603">
    <property type="entry name" value="TRANSMEMBRANE PROTEIN 186"/>
    <property type="match status" value="1"/>
</dbReference>
<comment type="caution">
    <text evidence="10">The sequence shown here is derived from an EMBL/GenBank/DDBJ whole genome shotgun (WGS) entry which is preliminary data.</text>
</comment>
<evidence type="ECO:0000256" key="6">
    <source>
        <dbReference type="ARBA" id="ARBA00022989"/>
    </source>
</evidence>
<evidence type="ECO:0000256" key="5">
    <source>
        <dbReference type="ARBA" id="ARBA00022792"/>
    </source>
</evidence>
<sequence length="177" mass="19683">MIKTGVFSRISRNISILNHHASKSTFETVYTLPQIKYIALINRLKVYHLFGSGVTIPTCGVLELLNVIPSNTFLTASYIGITGAAVLSLASIPLRNIIGFLYISDDNKLIKISSVDFWGKRRDKIIDANDWIPLLEMSPKVSDAIYLTPKLTDGTKYKLIIKFGNVLNAQKIGQVLE</sequence>
<evidence type="ECO:0000256" key="4">
    <source>
        <dbReference type="ARBA" id="ARBA00022692"/>
    </source>
</evidence>
<keyword evidence="8 9" id="KW-0472">Membrane</keyword>
<proteinExistence type="inferred from homology"/>
<dbReference type="PANTHER" id="PTHR13603:SF1">
    <property type="entry name" value="TRANSMEMBRANE PROTEIN 186"/>
    <property type="match status" value="1"/>
</dbReference>
<organism evidence="10 11">
    <name type="scientific">Parnassius mnemosyne</name>
    <name type="common">clouded apollo</name>
    <dbReference type="NCBI Taxonomy" id="213953"/>
    <lineage>
        <taxon>Eukaryota</taxon>
        <taxon>Metazoa</taxon>
        <taxon>Ecdysozoa</taxon>
        <taxon>Arthropoda</taxon>
        <taxon>Hexapoda</taxon>
        <taxon>Insecta</taxon>
        <taxon>Pterygota</taxon>
        <taxon>Neoptera</taxon>
        <taxon>Endopterygota</taxon>
        <taxon>Lepidoptera</taxon>
        <taxon>Glossata</taxon>
        <taxon>Ditrysia</taxon>
        <taxon>Papilionoidea</taxon>
        <taxon>Papilionidae</taxon>
        <taxon>Parnassiinae</taxon>
        <taxon>Parnassini</taxon>
        <taxon>Parnassius</taxon>
        <taxon>Driopa</taxon>
    </lineage>
</organism>
<keyword evidence="5" id="KW-0999">Mitochondrion inner membrane</keyword>
<dbReference type="InterPro" id="IPR026571">
    <property type="entry name" value="Tmem186"/>
</dbReference>
<gene>
    <name evidence="10" type="ORF">PARMNEM_LOCUS15522</name>
</gene>
<dbReference type="EMBL" id="CAVLGL010000093">
    <property type="protein sequence ID" value="CAK1596136.1"/>
    <property type="molecule type" value="Genomic_DNA"/>
</dbReference>
<keyword evidence="4 9" id="KW-0812">Transmembrane</keyword>
<protein>
    <recommendedName>
        <fullName evidence="3">Transmembrane protein 186</fullName>
    </recommendedName>
</protein>
<dbReference type="AlphaFoldDB" id="A0AAV1LLV0"/>
<evidence type="ECO:0000256" key="9">
    <source>
        <dbReference type="SAM" id="Phobius"/>
    </source>
</evidence>
<reference evidence="10 11" key="1">
    <citation type="submission" date="2023-11" db="EMBL/GenBank/DDBJ databases">
        <authorList>
            <person name="Hedman E."/>
            <person name="Englund M."/>
            <person name="Stromberg M."/>
            <person name="Nyberg Akerstrom W."/>
            <person name="Nylinder S."/>
            <person name="Jareborg N."/>
            <person name="Kallberg Y."/>
            <person name="Kronander E."/>
        </authorList>
    </citation>
    <scope>NUCLEOTIDE SEQUENCE [LARGE SCALE GENOMIC DNA]</scope>
</reference>
<dbReference type="GO" id="GO:0005743">
    <property type="term" value="C:mitochondrial inner membrane"/>
    <property type="evidence" value="ECO:0007669"/>
    <property type="project" value="UniProtKB-SubCell"/>
</dbReference>
<comment type="similarity">
    <text evidence="2">Belongs to the TMEM186 family.</text>
</comment>
<evidence type="ECO:0000313" key="11">
    <source>
        <dbReference type="Proteomes" id="UP001314205"/>
    </source>
</evidence>
<evidence type="ECO:0000256" key="3">
    <source>
        <dbReference type="ARBA" id="ARBA00014604"/>
    </source>
</evidence>
<evidence type="ECO:0000256" key="8">
    <source>
        <dbReference type="ARBA" id="ARBA00023136"/>
    </source>
</evidence>
<evidence type="ECO:0000313" key="10">
    <source>
        <dbReference type="EMBL" id="CAK1596136.1"/>
    </source>
</evidence>
<keyword evidence="7" id="KW-0496">Mitochondrion</keyword>
<dbReference type="Proteomes" id="UP001314205">
    <property type="component" value="Unassembled WGS sequence"/>
</dbReference>
<keyword evidence="11" id="KW-1185">Reference proteome</keyword>
<evidence type="ECO:0000256" key="1">
    <source>
        <dbReference type="ARBA" id="ARBA00004448"/>
    </source>
</evidence>
<name>A0AAV1LLV0_9NEOP</name>
<accession>A0AAV1LLV0</accession>
<feature type="transmembrane region" description="Helical" evidence="9">
    <location>
        <begin position="46"/>
        <end position="65"/>
    </location>
</feature>
<evidence type="ECO:0000256" key="7">
    <source>
        <dbReference type="ARBA" id="ARBA00023128"/>
    </source>
</evidence>
<keyword evidence="6 9" id="KW-1133">Transmembrane helix</keyword>